<feature type="transmembrane region" description="Helical" evidence="1">
    <location>
        <begin position="28"/>
        <end position="53"/>
    </location>
</feature>
<dbReference type="EMBL" id="CP101989">
    <property type="protein sequence ID" value="UUI64264.1"/>
    <property type="molecule type" value="Genomic_DNA"/>
</dbReference>
<organism evidence="2 3">
    <name type="scientific">Cellulomonas wangsupingiae</name>
    <dbReference type="NCBI Taxonomy" id="2968085"/>
    <lineage>
        <taxon>Bacteria</taxon>
        <taxon>Bacillati</taxon>
        <taxon>Actinomycetota</taxon>
        <taxon>Actinomycetes</taxon>
        <taxon>Micrococcales</taxon>
        <taxon>Cellulomonadaceae</taxon>
        <taxon>Cellulomonas</taxon>
    </lineage>
</organism>
<sequence>MAAHTSLPAVVRPSFVPREHEDHSLRSAVAVVVAGLVLVAMLVGGGAMLATVVDLASWGAGA</sequence>
<keyword evidence="1" id="KW-0812">Transmembrane</keyword>
<proteinExistence type="predicted"/>
<evidence type="ECO:0000313" key="2">
    <source>
        <dbReference type="EMBL" id="UUI64264.1"/>
    </source>
</evidence>
<evidence type="ECO:0000256" key="1">
    <source>
        <dbReference type="SAM" id="Phobius"/>
    </source>
</evidence>
<keyword evidence="1" id="KW-1133">Transmembrane helix</keyword>
<dbReference type="RefSeq" id="WP_227565345.1">
    <property type="nucleotide sequence ID" value="NZ_CP101989.1"/>
</dbReference>
<dbReference type="Proteomes" id="UP001317322">
    <property type="component" value="Chromosome"/>
</dbReference>
<accession>A0ABY5K1D4</accession>
<gene>
    <name evidence="2" type="ORF">NP075_14180</name>
</gene>
<name>A0ABY5K1D4_9CELL</name>
<keyword evidence="3" id="KW-1185">Reference proteome</keyword>
<evidence type="ECO:0000313" key="3">
    <source>
        <dbReference type="Proteomes" id="UP001317322"/>
    </source>
</evidence>
<keyword evidence="1" id="KW-0472">Membrane</keyword>
<reference evidence="2 3" key="1">
    <citation type="submission" date="2022-07" db="EMBL/GenBank/DDBJ databases">
        <title>Novel species in genus cellulomonas.</title>
        <authorList>
            <person name="Ye L."/>
        </authorList>
    </citation>
    <scope>NUCLEOTIDE SEQUENCE [LARGE SCALE GENOMIC DNA]</scope>
    <source>
        <strain evidence="3">zg-Y908</strain>
    </source>
</reference>
<protein>
    <submittedName>
        <fullName evidence="2">Uncharacterized protein</fullName>
    </submittedName>
</protein>